<evidence type="ECO:0000256" key="6">
    <source>
        <dbReference type="ARBA" id="ARBA00022818"/>
    </source>
</evidence>
<protein>
    <recommendedName>
        <fullName evidence="3">formate C-acetyltransferase</fullName>
        <ecNumber evidence="3">2.3.1.54</ecNumber>
    </recommendedName>
</protein>
<sequence>LKELKQLGEIYGFDLSSPAENFKEAVQWLYLGYLAAVKEQNGAAMSIGRNTTFLDIYAERDLARGTFTESEIQEIVDHLVMKLRMVKFARTPEYNELFSGDPQWVTESIGGIGVDGRSMVTKSSFRWLHTLENMGTSPEPNLTVLWSTKLPEGFKRYCAKISITTSSIQYENDDLMRVYHGDDYAIACCVSSMRVGKEMQFFGARANLAKCLLYAINGGRDEKTGEQIGPKYRAVEGEYLDYDDVFSKYMDMMRWLAGVYVNALNAIHYMHDKYSYERIQMALHDEHVHRWFATGIAGLSVVADSLSAIKYAKVRVVRDETGLVTDYITEGDFPKYGNDDDRVDTIAHDIVEIFMNMIRQNHTYRDSVPTTSILTITSNVVYGKATGNTPDGRRAGVPFAPGANPMHHRDTHGAVASLASVAKLPFNDAQDGISNTFSIIPNALGKGSDVYFHGSELDLEHIDFSDMNLDIQIENKIDCACEANPSAAEGTEDRK</sequence>
<dbReference type="InterPro" id="IPR001150">
    <property type="entry name" value="Gly_radical"/>
</dbReference>
<feature type="domain" description="PFL" evidence="9">
    <location>
        <begin position="1"/>
        <end position="394"/>
    </location>
</feature>
<dbReference type="GO" id="GO:0005829">
    <property type="term" value="C:cytosol"/>
    <property type="evidence" value="ECO:0007669"/>
    <property type="project" value="TreeGrafter"/>
</dbReference>
<keyword evidence="5" id="KW-0808">Transferase</keyword>
<dbReference type="EC" id="2.3.1.54" evidence="3"/>
<comment type="catalytic activity">
    <reaction evidence="8">
        <text>formate + acetyl-CoA = pyruvate + CoA</text>
        <dbReference type="Rhea" id="RHEA:11844"/>
        <dbReference type="ChEBI" id="CHEBI:15361"/>
        <dbReference type="ChEBI" id="CHEBI:15740"/>
        <dbReference type="ChEBI" id="CHEBI:57287"/>
        <dbReference type="ChEBI" id="CHEBI:57288"/>
        <dbReference type="EC" id="2.3.1.54"/>
    </reaction>
</comment>
<evidence type="ECO:0000256" key="1">
    <source>
        <dbReference type="ARBA" id="ARBA00004496"/>
    </source>
</evidence>
<gene>
    <name evidence="10" type="ORF">HXK24_04460</name>
</gene>
<dbReference type="PANTHER" id="PTHR30191:SF0">
    <property type="entry name" value="FORMATE ACETYLTRANSFERASE 1"/>
    <property type="match status" value="1"/>
</dbReference>
<feature type="non-terminal residue" evidence="10">
    <location>
        <position position="1"/>
    </location>
</feature>
<evidence type="ECO:0000313" key="11">
    <source>
        <dbReference type="Proteomes" id="UP000787322"/>
    </source>
</evidence>
<keyword evidence="7" id="KW-0012">Acyltransferase</keyword>
<dbReference type="GO" id="GO:0008861">
    <property type="term" value="F:formate C-acetyltransferase activity"/>
    <property type="evidence" value="ECO:0007669"/>
    <property type="project" value="UniProtKB-EC"/>
</dbReference>
<reference evidence="10" key="1">
    <citation type="submission" date="2020-04" db="EMBL/GenBank/DDBJ databases">
        <title>Deep metagenomics examines the oral microbiome during advanced dental caries in children, revealing novel taxa and co-occurrences with host molecules.</title>
        <authorList>
            <person name="Baker J.L."/>
            <person name="Morton J.T."/>
            <person name="Dinis M."/>
            <person name="Alvarez R."/>
            <person name="Tran N.C."/>
            <person name="Knight R."/>
            <person name="Edlund A."/>
        </authorList>
    </citation>
    <scope>NUCLEOTIDE SEQUENCE</scope>
    <source>
        <strain evidence="10">JCVI_3_bin.11</strain>
    </source>
</reference>
<evidence type="ECO:0000256" key="4">
    <source>
        <dbReference type="ARBA" id="ARBA00022490"/>
    </source>
</evidence>
<dbReference type="Pfam" id="PF01228">
    <property type="entry name" value="Gly_radical"/>
    <property type="match status" value="1"/>
</dbReference>
<dbReference type="PROSITE" id="PS51554">
    <property type="entry name" value="PFL"/>
    <property type="match status" value="1"/>
</dbReference>
<evidence type="ECO:0000259" key="9">
    <source>
        <dbReference type="PROSITE" id="PS51554"/>
    </source>
</evidence>
<evidence type="ECO:0000256" key="3">
    <source>
        <dbReference type="ARBA" id="ARBA00013214"/>
    </source>
</evidence>
<name>A0A9D6AFJ0_9ACTN</name>
<dbReference type="InterPro" id="IPR050244">
    <property type="entry name" value="Auton_GlycylRad_Cofactor"/>
</dbReference>
<dbReference type="Proteomes" id="UP000787322">
    <property type="component" value="Unassembled WGS sequence"/>
</dbReference>
<keyword evidence="6" id="KW-0556">Organic radical</keyword>
<evidence type="ECO:0000256" key="5">
    <source>
        <dbReference type="ARBA" id="ARBA00022679"/>
    </source>
</evidence>
<comment type="similarity">
    <text evidence="2">Belongs to the glycyl radical enzyme (GRE) family. PFL subfamily.</text>
</comment>
<dbReference type="Pfam" id="PF02901">
    <property type="entry name" value="PFL-like"/>
    <property type="match status" value="1"/>
</dbReference>
<dbReference type="Gene3D" id="3.20.70.20">
    <property type="match status" value="1"/>
</dbReference>
<comment type="caution">
    <text evidence="10">The sequence shown here is derived from an EMBL/GenBank/DDBJ whole genome shotgun (WGS) entry which is preliminary data.</text>
</comment>
<dbReference type="SUPFAM" id="SSF51998">
    <property type="entry name" value="PFL-like glycyl radical enzymes"/>
    <property type="match status" value="1"/>
</dbReference>
<dbReference type="AlphaFoldDB" id="A0A9D6AFJ0"/>
<accession>A0A9D6AFJ0</accession>
<evidence type="ECO:0000256" key="8">
    <source>
        <dbReference type="ARBA" id="ARBA00049029"/>
    </source>
</evidence>
<keyword evidence="4" id="KW-0963">Cytoplasm</keyword>
<proteinExistence type="inferred from homology"/>
<evidence type="ECO:0000256" key="7">
    <source>
        <dbReference type="ARBA" id="ARBA00023315"/>
    </source>
</evidence>
<evidence type="ECO:0000313" key="10">
    <source>
        <dbReference type="EMBL" id="MBF4803058.1"/>
    </source>
</evidence>
<evidence type="ECO:0000256" key="2">
    <source>
        <dbReference type="ARBA" id="ARBA00008375"/>
    </source>
</evidence>
<dbReference type="InterPro" id="IPR004184">
    <property type="entry name" value="PFL_dom"/>
</dbReference>
<organism evidence="10 11">
    <name type="scientific">Lancefieldella parvula</name>
    <dbReference type="NCBI Taxonomy" id="1382"/>
    <lineage>
        <taxon>Bacteria</taxon>
        <taxon>Bacillati</taxon>
        <taxon>Actinomycetota</taxon>
        <taxon>Coriobacteriia</taxon>
        <taxon>Coriobacteriales</taxon>
        <taxon>Atopobiaceae</taxon>
        <taxon>Lancefieldella</taxon>
    </lineage>
</organism>
<dbReference type="EMBL" id="JABZGU010000094">
    <property type="protein sequence ID" value="MBF4803058.1"/>
    <property type="molecule type" value="Genomic_DNA"/>
</dbReference>
<dbReference type="PANTHER" id="PTHR30191">
    <property type="entry name" value="FORMATE ACETYLTRANSFERASE"/>
    <property type="match status" value="1"/>
</dbReference>
<comment type="subcellular location">
    <subcellularLocation>
        <location evidence="1">Cytoplasm</location>
    </subcellularLocation>
</comment>